<proteinExistence type="predicted"/>
<protein>
    <submittedName>
        <fullName evidence="1">Uncharacterized protein</fullName>
    </submittedName>
</protein>
<accession>A0A0F9SYW8</accession>
<dbReference type="EMBL" id="LAZR01000369">
    <property type="protein sequence ID" value="KKN72139.1"/>
    <property type="molecule type" value="Genomic_DNA"/>
</dbReference>
<dbReference type="AlphaFoldDB" id="A0A0F9SYW8"/>
<organism evidence="1">
    <name type="scientific">marine sediment metagenome</name>
    <dbReference type="NCBI Taxonomy" id="412755"/>
    <lineage>
        <taxon>unclassified sequences</taxon>
        <taxon>metagenomes</taxon>
        <taxon>ecological metagenomes</taxon>
    </lineage>
</organism>
<feature type="non-terminal residue" evidence="1">
    <location>
        <position position="319"/>
    </location>
</feature>
<evidence type="ECO:0000313" key="1">
    <source>
        <dbReference type="EMBL" id="KKN72139.1"/>
    </source>
</evidence>
<sequence length="319" mass="32603">MPLSSTTTKTAIFAGNGSTTSFSYGFIADAEGDVEIILITNSTRAEVIQTIVTHYTLTGIGNVLGGKFNMVTAPTSSQSVMARRKPTLTQGTNLITQGAYSADTHEDIVNKNVQISQYIDEILGRGVTVAIGGTLGSGLELPEPVASNVLGWNAAATAIVNYTNAAVGIPNTHVDNVLIKTDGTNSGDYQVTGLVVSDGNNISGINSLFLDEQAAADADVVGDGQVWVRNDAPNTLMFTDDAGTDHVVSGATALNGLGTVDTIPLWTPNGNTLGNSALTQSGSDLTGAGNLTLRGTALLLSSSTGAGVNSLAVVNTDAI</sequence>
<reference evidence="1" key="1">
    <citation type="journal article" date="2015" name="Nature">
        <title>Complex archaea that bridge the gap between prokaryotes and eukaryotes.</title>
        <authorList>
            <person name="Spang A."/>
            <person name="Saw J.H."/>
            <person name="Jorgensen S.L."/>
            <person name="Zaremba-Niedzwiedzka K."/>
            <person name="Martijn J."/>
            <person name="Lind A.E."/>
            <person name="van Eijk R."/>
            <person name="Schleper C."/>
            <person name="Guy L."/>
            <person name="Ettema T.J."/>
        </authorList>
    </citation>
    <scope>NUCLEOTIDE SEQUENCE</scope>
</reference>
<comment type="caution">
    <text evidence="1">The sequence shown here is derived from an EMBL/GenBank/DDBJ whole genome shotgun (WGS) entry which is preliminary data.</text>
</comment>
<gene>
    <name evidence="1" type="ORF">LCGC14_0414250</name>
</gene>
<name>A0A0F9SYW8_9ZZZZ</name>